<reference evidence="1 2" key="1">
    <citation type="submission" date="2023-07" db="EMBL/GenBank/DDBJ databases">
        <title>Sorghum-associated microbial communities from plants grown in Nebraska, USA.</title>
        <authorList>
            <person name="Schachtman D."/>
        </authorList>
    </citation>
    <scope>NUCLEOTIDE SEQUENCE [LARGE SCALE GENOMIC DNA]</scope>
    <source>
        <strain evidence="1 2">CC258</strain>
    </source>
</reference>
<organism evidence="1 2">
    <name type="scientific">Paenibacillus qinlingensis</name>
    <dbReference type="NCBI Taxonomy" id="1837343"/>
    <lineage>
        <taxon>Bacteria</taxon>
        <taxon>Bacillati</taxon>
        <taxon>Bacillota</taxon>
        <taxon>Bacilli</taxon>
        <taxon>Bacillales</taxon>
        <taxon>Paenibacillaceae</taxon>
        <taxon>Paenibacillus</taxon>
    </lineage>
</organism>
<comment type="caution">
    <text evidence="1">The sequence shown here is derived from an EMBL/GenBank/DDBJ whole genome shotgun (WGS) entry which is preliminary data.</text>
</comment>
<evidence type="ECO:0000313" key="1">
    <source>
        <dbReference type="EMBL" id="MDR6549985.1"/>
    </source>
</evidence>
<name>A0ABU1NR80_9BACL</name>
<sequence length="576" mass="64522">MKIAKVGVLVEREAAERKWKYGLNVFEKYVEEILHHVGMPFETVSQLDAGSLQPYDILIVACAQESGAKASILWEYAEQGGTIISYAGCNAIALQLGYIQTGEAGIGYAEIEPTSDKQPGSLRYLSAVPWTEAGECSPDIETVAPYQSTGKMKQGQPDGPDLGAALQKFNIGQGYLHRWSVNIPHTIVHMQQGTGPILDDGPPAADGSANVNEDILKADDRIAMDWTFDRVLTETGIPYFPWPYADYWREALLKHVVQCALDKGLTLPFTGYWPDGIQHIAMISHDSDANKDEHAVAALQLLTECQIQTTWCMLEPGYGGTIYEQVKQAGHELAFHYNALEKDNGFWDAQEFDRQVSWVKQAVGLDHITTNKNHYTRAEGWGELFQWLERNGIPSDQTRGPSKKGNVGYLFGTCHPYFPIALFDENNRFYDVLEIGFLTQDLDLGHLADNTVIEPFLEQAIAVNGAAHFLFHQIHIYTREEVRNVIRILVSKAEEMGFTFWTSKQIQDWTRLRRSVQITACEDNGNVQLLANHPVDGLVVWVPMQTSEAFLPNEGHERHFGIPCRKVVLQANVDVS</sequence>
<dbReference type="Proteomes" id="UP001267290">
    <property type="component" value="Unassembled WGS sequence"/>
</dbReference>
<protein>
    <submittedName>
        <fullName evidence="1">Uncharacterized protein</fullName>
    </submittedName>
</protein>
<evidence type="ECO:0000313" key="2">
    <source>
        <dbReference type="Proteomes" id="UP001267290"/>
    </source>
</evidence>
<dbReference type="RefSeq" id="WP_310224325.1">
    <property type="nucleotide sequence ID" value="NZ_JAVDSB010000001.1"/>
</dbReference>
<gene>
    <name evidence="1" type="ORF">J2736_001168</name>
</gene>
<accession>A0ABU1NR80</accession>
<dbReference type="EMBL" id="JAVDSB010000001">
    <property type="protein sequence ID" value="MDR6549985.1"/>
    <property type="molecule type" value="Genomic_DNA"/>
</dbReference>
<proteinExistence type="predicted"/>
<keyword evidence="2" id="KW-1185">Reference proteome</keyword>